<organism evidence="3 4">
    <name type="scientific">Suillus placidus</name>
    <dbReference type="NCBI Taxonomy" id="48579"/>
    <lineage>
        <taxon>Eukaryota</taxon>
        <taxon>Fungi</taxon>
        <taxon>Dikarya</taxon>
        <taxon>Basidiomycota</taxon>
        <taxon>Agaricomycotina</taxon>
        <taxon>Agaricomycetes</taxon>
        <taxon>Agaricomycetidae</taxon>
        <taxon>Boletales</taxon>
        <taxon>Suillineae</taxon>
        <taxon>Suillaceae</taxon>
        <taxon>Suillus</taxon>
    </lineage>
</organism>
<evidence type="ECO:0000256" key="1">
    <source>
        <dbReference type="SAM" id="MobiDB-lite"/>
    </source>
</evidence>
<reference evidence="3" key="1">
    <citation type="journal article" date="2020" name="New Phytol.">
        <title>Comparative genomics reveals dynamic genome evolution in host specialist ectomycorrhizal fungi.</title>
        <authorList>
            <person name="Lofgren L.A."/>
            <person name="Nguyen N.H."/>
            <person name="Vilgalys R."/>
            <person name="Ruytinx J."/>
            <person name="Liao H.L."/>
            <person name="Branco S."/>
            <person name="Kuo A."/>
            <person name="LaButti K."/>
            <person name="Lipzen A."/>
            <person name="Andreopoulos W."/>
            <person name="Pangilinan J."/>
            <person name="Riley R."/>
            <person name="Hundley H."/>
            <person name="Na H."/>
            <person name="Barry K."/>
            <person name="Grigoriev I.V."/>
            <person name="Stajich J.E."/>
            <person name="Kennedy P.G."/>
        </authorList>
    </citation>
    <scope>NUCLEOTIDE SEQUENCE</scope>
    <source>
        <strain evidence="3">DOB743</strain>
    </source>
</reference>
<proteinExistence type="predicted"/>
<protein>
    <submittedName>
        <fullName evidence="3">Uncharacterized protein</fullName>
    </submittedName>
</protein>
<feature type="transmembrane region" description="Helical" evidence="2">
    <location>
        <begin position="69"/>
        <end position="90"/>
    </location>
</feature>
<name>A0A9P7A042_9AGAM</name>
<feature type="compositionally biased region" description="Basic and acidic residues" evidence="1">
    <location>
        <begin position="117"/>
        <end position="126"/>
    </location>
</feature>
<evidence type="ECO:0000313" key="3">
    <source>
        <dbReference type="EMBL" id="KAG1779948.1"/>
    </source>
</evidence>
<keyword evidence="2" id="KW-0472">Membrane</keyword>
<evidence type="ECO:0000256" key="2">
    <source>
        <dbReference type="SAM" id="Phobius"/>
    </source>
</evidence>
<keyword evidence="4" id="KW-1185">Reference proteome</keyword>
<dbReference type="Proteomes" id="UP000714275">
    <property type="component" value="Unassembled WGS sequence"/>
</dbReference>
<gene>
    <name evidence="3" type="ORF">EV702DRAFT_1043329</name>
</gene>
<sequence>MWWCWIALSLRSEKLQRSCAGMGEMLEGYSSDRNVLNRLCFQLSDGFSTVFRVNSERAFKIFQMISEKVVQLSLLTILSAIILPGTFIILCPEDASALLVRTWTRMQRILGTSGPRSESKNARGAKDVSLAARMTKG</sequence>
<evidence type="ECO:0000313" key="4">
    <source>
        <dbReference type="Proteomes" id="UP000714275"/>
    </source>
</evidence>
<comment type="caution">
    <text evidence="3">The sequence shown here is derived from an EMBL/GenBank/DDBJ whole genome shotgun (WGS) entry which is preliminary data.</text>
</comment>
<dbReference type="AlphaFoldDB" id="A0A9P7A042"/>
<keyword evidence="2" id="KW-0812">Transmembrane</keyword>
<keyword evidence="2" id="KW-1133">Transmembrane helix</keyword>
<feature type="region of interest" description="Disordered" evidence="1">
    <location>
        <begin position="111"/>
        <end position="137"/>
    </location>
</feature>
<accession>A0A9P7A042</accession>
<dbReference type="EMBL" id="JABBWD010000010">
    <property type="protein sequence ID" value="KAG1779948.1"/>
    <property type="molecule type" value="Genomic_DNA"/>
</dbReference>